<dbReference type="Proteomes" id="UP000615234">
    <property type="component" value="Unassembled WGS sequence"/>
</dbReference>
<organism evidence="1 2">
    <name type="scientific">Coprococcus hominis</name>
    <name type="common">ex Liu et al. 2022</name>
    <dbReference type="NCBI Taxonomy" id="2763039"/>
    <lineage>
        <taxon>Bacteria</taxon>
        <taxon>Bacillati</taxon>
        <taxon>Bacillota</taxon>
        <taxon>Clostridia</taxon>
        <taxon>Lachnospirales</taxon>
        <taxon>Lachnospiraceae</taxon>
        <taxon>Coprococcus</taxon>
    </lineage>
</organism>
<dbReference type="RefSeq" id="WP_118484478.1">
    <property type="nucleotide sequence ID" value="NZ_JACOOX010000004.1"/>
</dbReference>
<accession>A0A8I0ALV0</accession>
<dbReference type="EMBL" id="JACOOX010000004">
    <property type="protein sequence ID" value="MBC5662736.1"/>
    <property type="molecule type" value="Genomic_DNA"/>
</dbReference>
<keyword evidence="2" id="KW-1185">Reference proteome</keyword>
<dbReference type="AlphaFoldDB" id="A0A8I0ALV0"/>
<name>A0A8I0ALV0_9FIRM</name>
<comment type="caution">
    <text evidence="1">The sequence shown here is derived from an EMBL/GenBank/DDBJ whole genome shotgun (WGS) entry which is preliminary data.</text>
</comment>
<evidence type="ECO:0000313" key="1">
    <source>
        <dbReference type="EMBL" id="MBC5662736.1"/>
    </source>
</evidence>
<protein>
    <submittedName>
        <fullName evidence="1">Uncharacterized protein</fullName>
    </submittedName>
</protein>
<sequence length="212" mass="24064">MEIRDINEIRLAIKYMDYKPVMLAKFYDIKSLLFKEILENEDYYKVASILPNPGNDNKIVKCVNILDKKYMAGREVVDCTKTPGAIPAEAAEILKSIRATEDPVSVKLSFGKEMKAEVYMNIPRGNSLTISDMTFTPETELTVMNLYNTYYTEGFTLALHFDEFAVAIEPSALDGIKGQGDVFVYAMTKNAIYKDFGSRYFDVAAILKYYRG</sequence>
<proteinExistence type="predicted"/>
<gene>
    <name evidence="1" type="ORF">H8S09_07510</name>
</gene>
<reference evidence="1 2" key="1">
    <citation type="submission" date="2020-08" db="EMBL/GenBank/DDBJ databases">
        <title>Genome public.</title>
        <authorList>
            <person name="Liu C."/>
            <person name="Sun Q."/>
        </authorList>
    </citation>
    <scope>NUCLEOTIDE SEQUENCE [LARGE SCALE GENOMIC DNA]</scope>
    <source>
        <strain evidence="1 2">NSJ-10</strain>
    </source>
</reference>
<evidence type="ECO:0000313" key="2">
    <source>
        <dbReference type="Proteomes" id="UP000615234"/>
    </source>
</evidence>